<keyword evidence="3" id="KW-1185">Reference proteome</keyword>
<reference evidence="2 3" key="1">
    <citation type="submission" date="2018-05" db="EMBL/GenBank/DDBJ databases">
        <title>Complete Genome Sequence of Methylobacterium sp. 17Sr1-43.</title>
        <authorList>
            <person name="Srinivasan S."/>
        </authorList>
    </citation>
    <scope>NUCLEOTIDE SEQUENCE [LARGE SCALE GENOMIC DNA]</scope>
    <source>
        <strain evidence="2 3">17Sr1-43</strain>
    </source>
</reference>
<organism evidence="2 3">
    <name type="scientific">Methylobacterium radiodurans</name>
    <dbReference type="NCBI Taxonomy" id="2202828"/>
    <lineage>
        <taxon>Bacteria</taxon>
        <taxon>Pseudomonadati</taxon>
        <taxon>Pseudomonadota</taxon>
        <taxon>Alphaproteobacteria</taxon>
        <taxon>Hyphomicrobiales</taxon>
        <taxon>Methylobacteriaceae</taxon>
        <taxon>Methylobacterium</taxon>
    </lineage>
</organism>
<dbReference type="AlphaFoldDB" id="A0A2U8VV49"/>
<gene>
    <name evidence="2" type="ORF">DK427_19175</name>
</gene>
<dbReference type="OrthoDB" id="8455046at2"/>
<proteinExistence type="predicted"/>
<evidence type="ECO:0000256" key="1">
    <source>
        <dbReference type="SAM" id="Phobius"/>
    </source>
</evidence>
<evidence type="ECO:0000313" key="2">
    <source>
        <dbReference type="EMBL" id="AWN37585.1"/>
    </source>
</evidence>
<evidence type="ECO:0000313" key="3">
    <source>
        <dbReference type="Proteomes" id="UP000246058"/>
    </source>
</evidence>
<dbReference type="EMBL" id="CP029551">
    <property type="protein sequence ID" value="AWN37585.1"/>
    <property type="molecule type" value="Genomic_DNA"/>
</dbReference>
<evidence type="ECO:0008006" key="4">
    <source>
        <dbReference type="Google" id="ProtNLM"/>
    </source>
</evidence>
<protein>
    <recommendedName>
        <fullName evidence="4">Antibiotic ABC transporter</fullName>
    </recommendedName>
</protein>
<keyword evidence="1" id="KW-0472">Membrane</keyword>
<dbReference type="RefSeq" id="WP_109952651.1">
    <property type="nucleotide sequence ID" value="NZ_CP029551.1"/>
</dbReference>
<dbReference type="Proteomes" id="UP000246058">
    <property type="component" value="Chromosome"/>
</dbReference>
<dbReference type="KEGG" id="meti:DK427_19175"/>
<accession>A0A2U8VV49</accession>
<keyword evidence="1" id="KW-0812">Transmembrane</keyword>
<keyword evidence="1" id="KW-1133">Transmembrane helix</keyword>
<sequence length="87" mass="9344">MFAPWWKLGMDATMLAFESQQVIGMRLAMLSLGGSAAQVEAQRMVTEKMVAAGEAALLMASGGTAAGVVAGYRRKVRANARRLSKRR</sequence>
<name>A0A2U8VV49_9HYPH</name>
<feature type="transmembrane region" description="Helical" evidence="1">
    <location>
        <begin position="51"/>
        <end position="72"/>
    </location>
</feature>